<name>A0A6J5TBH1_9CAUD</name>
<evidence type="ECO:0000313" key="1">
    <source>
        <dbReference type="EMBL" id="CAB4241624.1"/>
    </source>
</evidence>
<dbReference type="EMBL" id="LR797824">
    <property type="protein sequence ID" value="CAB4241624.1"/>
    <property type="molecule type" value="Genomic_DNA"/>
</dbReference>
<organism evidence="1">
    <name type="scientific">uncultured Caudovirales phage</name>
    <dbReference type="NCBI Taxonomy" id="2100421"/>
    <lineage>
        <taxon>Viruses</taxon>
        <taxon>Duplodnaviria</taxon>
        <taxon>Heunggongvirae</taxon>
        <taxon>Uroviricota</taxon>
        <taxon>Caudoviricetes</taxon>
        <taxon>Peduoviridae</taxon>
        <taxon>Maltschvirus</taxon>
        <taxon>Maltschvirus maltsch</taxon>
    </lineage>
</organism>
<reference evidence="1" key="1">
    <citation type="submission" date="2020-05" db="EMBL/GenBank/DDBJ databases">
        <authorList>
            <person name="Chiriac C."/>
            <person name="Salcher M."/>
            <person name="Ghai R."/>
            <person name="Kavagutti S V."/>
        </authorList>
    </citation>
    <scope>NUCLEOTIDE SEQUENCE</scope>
</reference>
<proteinExistence type="predicted"/>
<sequence length="236" mass="27447">MYLNDGSVLVNAAPQWKMPDGEQLPPLVVADGEGPWAIRYIWCKHTEKNDEFVKNYFVEGSNDGQVGLNLRKRTAYMQKAWNPHNAIFETSRDNGDLVWRAKVHNPLANSIDYIEVWRSPEVISSLFRYIPPGEKIVIAQGVERTAEDQVTLRTNLYNEGFEIRRWHDEITDWPTVSPQLAMYWYWCLVKKHFAKDNCRINTKHRPELNPYKGLYPEPYADIPALIEQLRSANPTT</sequence>
<gene>
    <name evidence="1" type="ORF">UFOVP71_162</name>
</gene>
<accession>A0A6J5TBH1</accession>
<protein>
    <submittedName>
        <fullName evidence="1">Uncharacterized protein</fullName>
    </submittedName>
</protein>